<keyword evidence="8 15" id="KW-0418">Kinase</keyword>
<feature type="domain" description="HAMP" evidence="14">
    <location>
        <begin position="321"/>
        <end position="374"/>
    </location>
</feature>
<dbReference type="PANTHER" id="PTHR34220">
    <property type="entry name" value="SENSOR HISTIDINE KINASE YPDA"/>
    <property type="match status" value="1"/>
</dbReference>
<evidence type="ECO:0000313" key="16">
    <source>
        <dbReference type="Proteomes" id="UP001300012"/>
    </source>
</evidence>
<keyword evidence="12" id="KW-0812">Transmembrane</keyword>
<evidence type="ECO:0000256" key="9">
    <source>
        <dbReference type="ARBA" id="ARBA00022840"/>
    </source>
</evidence>
<name>A0ABT1YUP8_9BACL</name>
<dbReference type="EC" id="2.7.13.3" evidence="3"/>
<keyword evidence="11 12" id="KW-0472">Membrane</keyword>
<feature type="transmembrane region" description="Helical" evidence="12">
    <location>
        <begin position="301"/>
        <end position="324"/>
    </location>
</feature>
<dbReference type="InterPro" id="IPR003594">
    <property type="entry name" value="HATPase_dom"/>
</dbReference>
<keyword evidence="9" id="KW-0067">ATP-binding</keyword>
<evidence type="ECO:0000256" key="6">
    <source>
        <dbReference type="ARBA" id="ARBA00022679"/>
    </source>
</evidence>
<evidence type="ECO:0000256" key="7">
    <source>
        <dbReference type="ARBA" id="ARBA00022741"/>
    </source>
</evidence>
<evidence type="ECO:0000256" key="1">
    <source>
        <dbReference type="ARBA" id="ARBA00000085"/>
    </source>
</evidence>
<keyword evidence="4" id="KW-1003">Cell membrane</keyword>
<keyword evidence="6" id="KW-0808">Transferase</keyword>
<reference evidence="15 16" key="1">
    <citation type="submission" date="2022-08" db="EMBL/GenBank/DDBJ databases">
        <title>Paenibacillus endoradicis sp. nov., Paenibacillus radicibacter sp. nov and Paenibacillus pararadicis sp. nov., three cold-adapted plant growth-promoting bacteria isolated from root of Larix gmelinii in Great Khingan.</title>
        <authorList>
            <person name="Xue H."/>
        </authorList>
    </citation>
    <scope>NUCLEOTIDE SEQUENCE [LARGE SCALE GENOMIC DNA]</scope>
    <source>
        <strain evidence="15 16">N5-1-1-5</strain>
    </source>
</reference>
<gene>
    <name evidence="15" type="ORF">NV381_35570</name>
</gene>
<dbReference type="Pfam" id="PF00672">
    <property type="entry name" value="HAMP"/>
    <property type="match status" value="1"/>
</dbReference>
<evidence type="ECO:0000259" key="14">
    <source>
        <dbReference type="PROSITE" id="PS50885"/>
    </source>
</evidence>
<evidence type="ECO:0000256" key="12">
    <source>
        <dbReference type="SAM" id="Phobius"/>
    </source>
</evidence>
<accession>A0ABT1YUP8</accession>
<comment type="catalytic activity">
    <reaction evidence="1">
        <text>ATP + protein L-histidine = ADP + protein N-phospho-L-histidine.</text>
        <dbReference type="EC" id="2.7.13.3"/>
    </reaction>
</comment>
<dbReference type="SUPFAM" id="SSF55874">
    <property type="entry name" value="ATPase domain of HSP90 chaperone/DNA topoisomerase II/histidine kinase"/>
    <property type="match status" value="1"/>
</dbReference>
<dbReference type="RefSeq" id="WP_258218007.1">
    <property type="nucleotide sequence ID" value="NZ_JANQBD010000044.1"/>
</dbReference>
<dbReference type="Pfam" id="PF06580">
    <property type="entry name" value="His_kinase"/>
    <property type="match status" value="1"/>
</dbReference>
<evidence type="ECO:0000256" key="5">
    <source>
        <dbReference type="ARBA" id="ARBA00022553"/>
    </source>
</evidence>
<dbReference type="Gene3D" id="6.10.340.10">
    <property type="match status" value="1"/>
</dbReference>
<keyword evidence="12" id="KW-1133">Transmembrane helix</keyword>
<organism evidence="15 16">
    <name type="scientific">Paenibacillus radicis</name>
    <name type="common">ex Xue et al. 2023</name>
    <dbReference type="NCBI Taxonomy" id="2972489"/>
    <lineage>
        <taxon>Bacteria</taxon>
        <taxon>Bacillati</taxon>
        <taxon>Bacillota</taxon>
        <taxon>Bacilli</taxon>
        <taxon>Bacillales</taxon>
        <taxon>Paenibacillaceae</taxon>
        <taxon>Paenibacillus</taxon>
    </lineage>
</organism>
<comment type="caution">
    <text evidence="15">The sequence shown here is derived from an EMBL/GenBank/DDBJ whole genome shotgun (WGS) entry which is preliminary data.</text>
</comment>
<evidence type="ECO:0000259" key="13">
    <source>
        <dbReference type="PROSITE" id="PS50109"/>
    </source>
</evidence>
<evidence type="ECO:0000313" key="15">
    <source>
        <dbReference type="EMBL" id="MCR8636509.1"/>
    </source>
</evidence>
<dbReference type="SUPFAM" id="SSF158472">
    <property type="entry name" value="HAMP domain-like"/>
    <property type="match status" value="1"/>
</dbReference>
<dbReference type="SMART" id="SM00304">
    <property type="entry name" value="HAMP"/>
    <property type="match status" value="1"/>
</dbReference>
<dbReference type="Gene3D" id="3.30.565.10">
    <property type="entry name" value="Histidine kinase-like ATPase, C-terminal domain"/>
    <property type="match status" value="1"/>
</dbReference>
<evidence type="ECO:0000256" key="2">
    <source>
        <dbReference type="ARBA" id="ARBA00004651"/>
    </source>
</evidence>
<evidence type="ECO:0000256" key="4">
    <source>
        <dbReference type="ARBA" id="ARBA00022475"/>
    </source>
</evidence>
<dbReference type="Pfam" id="PF02518">
    <property type="entry name" value="HATPase_c"/>
    <property type="match status" value="1"/>
</dbReference>
<evidence type="ECO:0000256" key="10">
    <source>
        <dbReference type="ARBA" id="ARBA00023012"/>
    </source>
</evidence>
<evidence type="ECO:0000256" key="11">
    <source>
        <dbReference type="ARBA" id="ARBA00023136"/>
    </source>
</evidence>
<dbReference type="PROSITE" id="PS50109">
    <property type="entry name" value="HIS_KIN"/>
    <property type="match status" value="1"/>
</dbReference>
<dbReference type="Proteomes" id="UP001300012">
    <property type="component" value="Unassembled WGS sequence"/>
</dbReference>
<dbReference type="InterPro" id="IPR050640">
    <property type="entry name" value="Bact_2-comp_sensor_kinase"/>
</dbReference>
<dbReference type="InterPro" id="IPR003660">
    <property type="entry name" value="HAMP_dom"/>
</dbReference>
<keyword evidence="16" id="KW-1185">Reference proteome</keyword>
<dbReference type="PROSITE" id="PS50885">
    <property type="entry name" value="HAMP"/>
    <property type="match status" value="1"/>
</dbReference>
<dbReference type="CDD" id="cd06225">
    <property type="entry name" value="HAMP"/>
    <property type="match status" value="1"/>
</dbReference>
<keyword evidence="5" id="KW-0597">Phosphoprotein</keyword>
<keyword evidence="7" id="KW-0547">Nucleotide-binding</keyword>
<dbReference type="InterPro" id="IPR005467">
    <property type="entry name" value="His_kinase_dom"/>
</dbReference>
<dbReference type="GO" id="GO:0016301">
    <property type="term" value="F:kinase activity"/>
    <property type="evidence" value="ECO:0007669"/>
    <property type="project" value="UniProtKB-KW"/>
</dbReference>
<dbReference type="InterPro" id="IPR010559">
    <property type="entry name" value="Sig_transdc_His_kin_internal"/>
</dbReference>
<feature type="domain" description="Histidine kinase" evidence="13">
    <location>
        <begin position="395"/>
        <end position="585"/>
    </location>
</feature>
<sequence>MKSLLGAILPQKLKYRLFTAFVLLILLPFSVLNIYNYEKIETLIQAKISEQSHAQLESLQRTLQDQMSTAFKTLIFLEQDSSVRSILEVPEQNGLLDNIEQIEKKFKGLNNSFFLYNPPVYFTVLDLHGNVYTSYKPKESLNYDELRSNPRFQESLREGATYRWVPHDDNYLFRDISISSSLLSLYAVMRDHNQQPYGLARTSIDYSYWFQSILSPASANQEYFIFTKEGQQVGQSVANSTLSQSAVEKIKSNPSTNGYVIDQASDALINFSYIDSLDWYMVNRVPLNILYKEIHDLKQNYFLTFGLFTLAFIIIAFMIAFTFTRPLSHMQKKMREAVRKDLKVRLPEKRYKGEILELTRSFNTILEDMNDLIQRLKAEERQKDAVHFQMLLAQMNPHFLLNTLNTMKWIALRNDQTDIAEITMSLGKLLETSLNSDVDLIYLKDEIELIRAFVYIQQTRYKNRFQIHYDYDNRDEYVLVPKLSLQPLVENAIQHGIAHRPEGGTIRIGIRCNQQESLVVEVQDNGAGFEQAKRLQTNRKRPGIGLDNVRQRLRLLFKDEGAVEIVPLAEGTEGTLVRMTLPYLLATPYKKELEA</sequence>
<evidence type="ECO:0000256" key="8">
    <source>
        <dbReference type="ARBA" id="ARBA00022777"/>
    </source>
</evidence>
<keyword evidence="10" id="KW-0902">Two-component regulatory system</keyword>
<evidence type="ECO:0000256" key="3">
    <source>
        <dbReference type="ARBA" id="ARBA00012438"/>
    </source>
</evidence>
<dbReference type="PANTHER" id="PTHR34220:SF7">
    <property type="entry name" value="SENSOR HISTIDINE KINASE YPDA"/>
    <property type="match status" value="1"/>
</dbReference>
<comment type="subcellular location">
    <subcellularLocation>
        <location evidence="2">Cell membrane</location>
        <topology evidence="2">Multi-pass membrane protein</topology>
    </subcellularLocation>
</comment>
<proteinExistence type="predicted"/>
<dbReference type="EMBL" id="JANQBD010000044">
    <property type="protein sequence ID" value="MCR8636509.1"/>
    <property type="molecule type" value="Genomic_DNA"/>
</dbReference>
<protein>
    <recommendedName>
        <fullName evidence="3">histidine kinase</fullName>
        <ecNumber evidence="3">2.7.13.3</ecNumber>
    </recommendedName>
</protein>
<dbReference type="SMART" id="SM00387">
    <property type="entry name" value="HATPase_c"/>
    <property type="match status" value="1"/>
</dbReference>
<dbReference type="InterPro" id="IPR036890">
    <property type="entry name" value="HATPase_C_sf"/>
</dbReference>